<keyword evidence="3" id="KW-1185">Reference proteome</keyword>
<dbReference type="Pfam" id="PF00075">
    <property type="entry name" value="RNase_H"/>
    <property type="match status" value="1"/>
</dbReference>
<organism evidence="2 3">
    <name type="scientific">Deinococcus xianganensis</name>
    <dbReference type="NCBI Taxonomy" id="1507289"/>
    <lineage>
        <taxon>Bacteria</taxon>
        <taxon>Thermotogati</taxon>
        <taxon>Deinococcota</taxon>
        <taxon>Deinococci</taxon>
        <taxon>Deinococcales</taxon>
        <taxon>Deinococcaceae</taxon>
        <taxon>Deinococcus</taxon>
    </lineage>
</organism>
<feature type="domain" description="RNase H type-1" evidence="1">
    <location>
        <begin position="3"/>
        <end position="71"/>
    </location>
</feature>
<dbReference type="Proteomes" id="UP000430519">
    <property type="component" value="Unassembled WGS sequence"/>
</dbReference>
<accession>A0A6I4YNN7</accession>
<dbReference type="InterPro" id="IPR012337">
    <property type="entry name" value="RNaseH-like_sf"/>
</dbReference>
<dbReference type="InterPro" id="IPR036397">
    <property type="entry name" value="RNaseH_sf"/>
</dbReference>
<evidence type="ECO:0000259" key="1">
    <source>
        <dbReference type="Pfam" id="PF00075"/>
    </source>
</evidence>
<dbReference type="AlphaFoldDB" id="A0A6I4YNN7"/>
<gene>
    <name evidence="2" type="ORF">GLX28_17620</name>
</gene>
<reference evidence="2 3" key="1">
    <citation type="submission" date="2019-11" db="EMBL/GenBank/DDBJ databases">
        <title>Genome sequence of Deinococcus xianganensis Y35, AI-2 producing algicidal bacterium, isolated from lake water.</title>
        <authorList>
            <person name="Li Y."/>
        </authorList>
    </citation>
    <scope>NUCLEOTIDE SEQUENCE [LARGE SCALE GENOMIC DNA]</scope>
    <source>
        <strain evidence="2 3">Y35</strain>
    </source>
</reference>
<sequence>MMLTAYTDGAVLQDGAGWGVLMPGVPERHFAGMLDSRDTVIAELWAVKMAVQQAPRGSALTVYTDSQSLPTLFARHAQPGAQWPRRDLKDLTAKILARTERCGISFSCAWASRDEPGQRAAHQLAAVGRVRGVAATRWSAQLLGQQLELWHDTRRAKRGWVVRLDGSPEVDAALLATLDEMPSEPVPLAVTGASDALVEAIRCMASGRGRTLVI</sequence>
<dbReference type="InterPro" id="IPR002156">
    <property type="entry name" value="RNaseH_domain"/>
</dbReference>
<dbReference type="GO" id="GO:0004523">
    <property type="term" value="F:RNA-DNA hybrid ribonuclease activity"/>
    <property type="evidence" value="ECO:0007669"/>
    <property type="project" value="InterPro"/>
</dbReference>
<evidence type="ECO:0000313" key="2">
    <source>
        <dbReference type="EMBL" id="MXV21444.1"/>
    </source>
</evidence>
<proteinExistence type="predicted"/>
<dbReference type="GO" id="GO:0003676">
    <property type="term" value="F:nucleic acid binding"/>
    <property type="evidence" value="ECO:0007669"/>
    <property type="project" value="InterPro"/>
</dbReference>
<protein>
    <recommendedName>
        <fullName evidence="1">RNase H type-1 domain-containing protein</fullName>
    </recommendedName>
</protein>
<dbReference type="Gene3D" id="3.30.420.10">
    <property type="entry name" value="Ribonuclease H-like superfamily/Ribonuclease H"/>
    <property type="match status" value="1"/>
</dbReference>
<dbReference type="EMBL" id="WVHK01000096">
    <property type="protein sequence ID" value="MXV21444.1"/>
    <property type="molecule type" value="Genomic_DNA"/>
</dbReference>
<dbReference type="SUPFAM" id="SSF53098">
    <property type="entry name" value="Ribonuclease H-like"/>
    <property type="match status" value="1"/>
</dbReference>
<comment type="caution">
    <text evidence="2">The sequence shown here is derived from an EMBL/GenBank/DDBJ whole genome shotgun (WGS) entry which is preliminary data.</text>
</comment>
<name>A0A6I4YNN7_9DEIO</name>
<evidence type="ECO:0000313" key="3">
    <source>
        <dbReference type="Proteomes" id="UP000430519"/>
    </source>
</evidence>